<sequence length="284" mass="30125">MGETIGQAETVKSRALESAAAIRSRTGLVPAAGIILGTGLTRLADEIADPVAIPYSDIPHFPEPTVASHQGRLVLGHLNGLPVALMQGRFHYYEGFELDAVTHPVRVMKELGIETLIVSNASGGVNPQFRAGDICIITDHINLTGHNPLRGPNDDSLGPRFPDMHAVYTPELVELAARTGLELGLPLKRGVYAWVTGPNLETGAEYRWVRIIGADLVGMSTVPEVIVARHAGLAVLGLSVVTDMGLPDAMRPVDLPEVLRVAAEAEPKLTRLVVATAGRMAPAG</sequence>
<comment type="caution">
    <text evidence="7">The sequence shown here is derived from an EMBL/GenBank/DDBJ whole genome shotgun (WGS) entry which is preliminary data.</text>
</comment>
<dbReference type="UniPathway" id="UPA00606"/>
<dbReference type="CDD" id="cd09009">
    <property type="entry name" value="PNP-EcPNPII_like"/>
    <property type="match status" value="1"/>
</dbReference>
<evidence type="ECO:0000256" key="2">
    <source>
        <dbReference type="ARBA" id="ARBA00006751"/>
    </source>
</evidence>
<dbReference type="NCBIfam" id="TIGR01700">
    <property type="entry name" value="PNPH"/>
    <property type="match status" value="1"/>
</dbReference>
<dbReference type="PIRSF" id="PIRSF000477">
    <property type="entry name" value="PurNPase"/>
    <property type="match status" value="1"/>
</dbReference>
<dbReference type="SUPFAM" id="SSF53167">
    <property type="entry name" value="Purine and uridine phosphorylases"/>
    <property type="match status" value="1"/>
</dbReference>
<dbReference type="Pfam" id="PF01048">
    <property type="entry name" value="PNP_UDP_1"/>
    <property type="match status" value="1"/>
</dbReference>
<dbReference type="InterPro" id="IPR035994">
    <property type="entry name" value="Nucleoside_phosphorylase_sf"/>
</dbReference>
<dbReference type="InterPro" id="IPR011268">
    <property type="entry name" value="Purine_phosphorylase"/>
</dbReference>
<dbReference type="GO" id="GO:0005737">
    <property type="term" value="C:cytoplasm"/>
    <property type="evidence" value="ECO:0007669"/>
    <property type="project" value="TreeGrafter"/>
</dbReference>
<evidence type="ECO:0000256" key="4">
    <source>
        <dbReference type="ARBA" id="ARBA00022679"/>
    </source>
</evidence>
<feature type="domain" description="Nucleoside phosphorylase" evidence="6">
    <location>
        <begin position="33"/>
        <end position="275"/>
    </location>
</feature>
<accession>A0A7V0T7A2</accession>
<proteinExistence type="inferred from homology"/>
<evidence type="ECO:0000259" key="6">
    <source>
        <dbReference type="Pfam" id="PF01048"/>
    </source>
</evidence>
<evidence type="ECO:0000256" key="1">
    <source>
        <dbReference type="ARBA" id="ARBA00005058"/>
    </source>
</evidence>
<dbReference type="NCBIfam" id="NF006054">
    <property type="entry name" value="PRK08202.1"/>
    <property type="match status" value="1"/>
</dbReference>
<dbReference type="InterPro" id="IPR011270">
    <property type="entry name" value="Pur_Nuc_Pase_Ino/Guo-sp"/>
</dbReference>
<evidence type="ECO:0000256" key="5">
    <source>
        <dbReference type="PIRNR" id="PIRNR000477"/>
    </source>
</evidence>
<comment type="function">
    <text evidence="5">The purine nucleoside phosphorylases catalyze the phosphorolytic breakdown of the N-glycosidic bond in the beta-(deoxy)ribonucleoside molecules, with the formation of the corresponding free purine bases and pentose-1-phosphate.</text>
</comment>
<evidence type="ECO:0000256" key="3">
    <source>
        <dbReference type="ARBA" id="ARBA00022676"/>
    </source>
</evidence>
<dbReference type="PANTHER" id="PTHR11904:SF9">
    <property type="entry name" value="PURINE NUCLEOSIDE PHOSPHORYLASE-RELATED"/>
    <property type="match status" value="1"/>
</dbReference>
<keyword evidence="3 5" id="KW-0328">Glycosyltransferase</keyword>
<evidence type="ECO:0000313" key="7">
    <source>
        <dbReference type="EMBL" id="HDR00473.1"/>
    </source>
</evidence>
<reference evidence="7" key="1">
    <citation type="journal article" date="2020" name="mSystems">
        <title>Genome- and Community-Level Interaction Insights into Carbon Utilization and Element Cycling Functions of Hydrothermarchaeota in Hydrothermal Sediment.</title>
        <authorList>
            <person name="Zhou Z."/>
            <person name="Liu Y."/>
            <person name="Xu W."/>
            <person name="Pan J."/>
            <person name="Luo Z.H."/>
            <person name="Li M."/>
        </authorList>
    </citation>
    <scope>NUCLEOTIDE SEQUENCE [LARGE SCALE GENOMIC DNA]</scope>
    <source>
        <strain evidence="7">SpSt-1182</strain>
    </source>
</reference>
<dbReference type="NCBIfam" id="TIGR01697">
    <property type="entry name" value="PNPH-PUNA-XAPA"/>
    <property type="match status" value="1"/>
</dbReference>
<dbReference type="EC" id="2.4.2.1" evidence="5"/>
<protein>
    <recommendedName>
        <fullName evidence="5">Purine nucleoside phosphorylase</fullName>
        <ecNumber evidence="5">2.4.2.1</ecNumber>
    </recommendedName>
    <alternativeName>
        <fullName evidence="5">Inosine-guanosine phosphorylase</fullName>
    </alternativeName>
</protein>
<comment type="similarity">
    <text evidence="2 5">Belongs to the PNP/MTAP phosphorylase family.</text>
</comment>
<dbReference type="PANTHER" id="PTHR11904">
    <property type="entry name" value="METHYLTHIOADENOSINE/PURINE NUCLEOSIDE PHOSPHORYLASE"/>
    <property type="match status" value="1"/>
</dbReference>
<dbReference type="AlphaFoldDB" id="A0A7V0T7A2"/>
<name>A0A7V0T7A2_UNCW3</name>
<gene>
    <name evidence="7" type="ORF">ENN51_09355</name>
</gene>
<dbReference type="EMBL" id="DSBX01000358">
    <property type="protein sequence ID" value="HDR00473.1"/>
    <property type="molecule type" value="Genomic_DNA"/>
</dbReference>
<dbReference type="GO" id="GO:0009116">
    <property type="term" value="P:nucleoside metabolic process"/>
    <property type="evidence" value="ECO:0007669"/>
    <property type="project" value="InterPro"/>
</dbReference>
<organism evidence="7">
    <name type="scientific">candidate division WOR-3 bacterium</name>
    <dbReference type="NCBI Taxonomy" id="2052148"/>
    <lineage>
        <taxon>Bacteria</taxon>
        <taxon>Bacteria division WOR-3</taxon>
    </lineage>
</organism>
<keyword evidence="4 5" id="KW-0808">Transferase</keyword>
<comment type="pathway">
    <text evidence="1 5">Purine metabolism; purine nucleoside salvage.</text>
</comment>
<dbReference type="Gene3D" id="3.40.50.1580">
    <property type="entry name" value="Nucleoside phosphorylase domain"/>
    <property type="match status" value="1"/>
</dbReference>
<dbReference type="GO" id="GO:0004731">
    <property type="term" value="F:purine-nucleoside phosphorylase activity"/>
    <property type="evidence" value="ECO:0007669"/>
    <property type="project" value="UniProtKB-EC"/>
</dbReference>
<dbReference type="InterPro" id="IPR000845">
    <property type="entry name" value="Nucleoside_phosphorylase_d"/>
</dbReference>
<dbReference type="Proteomes" id="UP000885672">
    <property type="component" value="Unassembled WGS sequence"/>
</dbReference>